<dbReference type="AlphaFoldDB" id="A0A2S6GPC4"/>
<gene>
    <name evidence="2" type="ORF">CLV40_10881</name>
</gene>
<dbReference type="Proteomes" id="UP000239203">
    <property type="component" value="Unassembled WGS sequence"/>
</dbReference>
<dbReference type="InterPro" id="IPR018060">
    <property type="entry name" value="HTH_AraC"/>
</dbReference>
<dbReference type="RefSeq" id="WP_245931336.1">
    <property type="nucleotide sequence ID" value="NZ_CP154825.1"/>
</dbReference>
<proteinExistence type="predicted"/>
<dbReference type="Gene3D" id="1.10.10.60">
    <property type="entry name" value="Homeodomain-like"/>
    <property type="match status" value="1"/>
</dbReference>
<dbReference type="PROSITE" id="PS01124">
    <property type="entry name" value="HTH_ARAC_FAMILY_2"/>
    <property type="match status" value="1"/>
</dbReference>
<evidence type="ECO:0000313" key="2">
    <source>
        <dbReference type="EMBL" id="PPK67084.1"/>
    </source>
</evidence>
<protein>
    <submittedName>
        <fullName evidence="2">Helix-turn-helix protein</fullName>
    </submittedName>
</protein>
<accession>A0A2S6GPC4</accession>
<reference evidence="2 3" key="1">
    <citation type="submission" date="2018-02" db="EMBL/GenBank/DDBJ databases">
        <title>Genomic Encyclopedia of Archaeal and Bacterial Type Strains, Phase II (KMG-II): from individual species to whole genera.</title>
        <authorList>
            <person name="Goeker M."/>
        </authorList>
    </citation>
    <scope>NUCLEOTIDE SEQUENCE [LARGE SCALE GENOMIC DNA]</scope>
    <source>
        <strain evidence="2 3">YU 961-1</strain>
    </source>
</reference>
<sequence length="88" mass="10153">MRLTFRCHLDTTPVAYLRRVRLGCARPNLRAATPGQDTVTRIAARWGYGHLACSQPLMLVVDDVDSFEWLTCVGLAHLWTRLVEWLWQ</sequence>
<dbReference type="EMBL" id="PTIX01000008">
    <property type="protein sequence ID" value="PPK67084.1"/>
    <property type="molecule type" value="Genomic_DNA"/>
</dbReference>
<organism evidence="2 3">
    <name type="scientific">Actinokineospora auranticolor</name>
    <dbReference type="NCBI Taxonomy" id="155976"/>
    <lineage>
        <taxon>Bacteria</taxon>
        <taxon>Bacillati</taxon>
        <taxon>Actinomycetota</taxon>
        <taxon>Actinomycetes</taxon>
        <taxon>Pseudonocardiales</taxon>
        <taxon>Pseudonocardiaceae</taxon>
        <taxon>Actinokineospora</taxon>
    </lineage>
</organism>
<name>A0A2S6GPC4_9PSEU</name>
<evidence type="ECO:0000313" key="3">
    <source>
        <dbReference type="Proteomes" id="UP000239203"/>
    </source>
</evidence>
<dbReference type="GO" id="GO:0043565">
    <property type="term" value="F:sequence-specific DNA binding"/>
    <property type="evidence" value="ECO:0007669"/>
    <property type="project" value="InterPro"/>
</dbReference>
<evidence type="ECO:0000259" key="1">
    <source>
        <dbReference type="PROSITE" id="PS01124"/>
    </source>
</evidence>
<keyword evidence="3" id="KW-1185">Reference proteome</keyword>
<comment type="caution">
    <text evidence="2">The sequence shown here is derived from an EMBL/GenBank/DDBJ whole genome shotgun (WGS) entry which is preliminary data.</text>
</comment>
<feature type="domain" description="HTH araC/xylS-type" evidence="1">
    <location>
        <begin position="1"/>
        <end position="50"/>
    </location>
</feature>
<dbReference type="GO" id="GO:0003700">
    <property type="term" value="F:DNA-binding transcription factor activity"/>
    <property type="evidence" value="ECO:0007669"/>
    <property type="project" value="InterPro"/>
</dbReference>